<evidence type="ECO:0000256" key="6">
    <source>
        <dbReference type="SAM" id="MobiDB-lite"/>
    </source>
</evidence>
<dbReference type="GO" id="GO:0003677">
    <property type="term" value="F:DNA binding"/>
    <property type="evidence" value="ECO:0007669"/>
    <property type="project" value="TreeGrafter"/>
</dbReference>
<dbReference type="SUPFAM" id="SSF52425">
    <property type="entry name" value="Cryptochrome/photolyase, N-terminal domain"/>
    <property type="match status" value="1"/>
</dbReference>
<evidence type="ECO:0000256" key="4">
    <source>
        <dbReference type="PIRSR" id="PIRSR602081-1"/>
    </source>
</evidence>
<evidence type="ECO:0000313" key="8">
    <source>
        <dbReference type="EMBL" id="CAG2250086.1"/>
    </source>
</evidence>
<dbReference type="InterPro" id="IPR002081">
    <property type="entry name" value="Cryptochrome/DNA_photolyase_1"/>
</dbReference>
<dbReference type="Gene3D" id="1.10.579.10">
    <property type="entry name" value="DNA Cyclobutane Dipyrimidine Photolyase, subunit A, domain 3"/>
    <property type="match status" value="1"/>
</dbReference>
<feature type="domain" description="Photolyase/cryptochrome alpha/beta" evidence="7">
    <location>
        <begin position="3"/>
        <end position="134"/>
    </location>
</feature>
<keyword evidence="2 4" id="KW-0285">Flavoprotein</keyword>
<dbReference type="GO" id="GO:0003904">
    <property type="term" value="F:deoxyribodipyrimidine photo-lyase activity"/>
    <property type="evidence" value="ECO:0007669"/>
    <property type="project" value="TreeGrafter"/>
</dbReference>
<evidence type="ECO:0000313" key="9">
    <source>
        <dbReference type="Proteomes" id="UP000683360"/>
    </source>
</evidence>
<sequence>MTKRSIHWFRKGLRLHDNPALLAACENAVDVKPIFILDPWFASSARVGVNRWRFLIQTLQNLDQSLKNTILGTFVTCCKGYPRRSFPELFKQWETTHLTFEFDIEPYAKVRDAAVKALAEKSGVEVMTCVSNTLYDTDKVIKANGGNPPLTYQRLQTVLSKMGAPPKPVEGPKEIKTKIAANHDTEYGVPTMADLGKDDSECGPLLFPGGESEGLKRLDTMMKKQYYYYSLYYLYNWVCKFEKPKTEPNTLSPSTTVLSPYLKFGCVSARTFYHDVQNVYRQNKNHTQPPTSLLGQLFWREFYYVIASVSPNFDKMEGNPICTQVDWDDNKEYLNAWREGKTGYPFIDAIMIQLKTEGWIHHLARHAVACFLTRGDLWCHWEEGMNVFEEWLLDADWCLNAGNWMWLSASAFFHQYFRVYSPIVFGKKTDKDGNYIRKYLPQLKHFPTQYIYEPWTAPLKVQEKAGCVTEKRKTESSEDGTPKKRRKTEGKNSKITDFVKKSK</sequence>
<comment type="similarity">
    <text evidence="1">Belongs to the DNA photolyase class-1 family.</text>
</comment>
<dbReference type="GO" id="GO:0043153">
    <property type="term" value="P:entrainment of circadian clock by photoperiod"/>
    <property type="evidence" value="ECO:0007669"/>
    <property type="project" value="TreeGrafter"/>
</dbReference>
<evidence type="ECO:0000256" key="3">
    <source>
        <dbReference type="ARBA" id="ARBA00022827"/>
    </source>
</evidence>
<dbReference type="InterPro" id="IPR005101">
    <property type="entry name" value="Cryptochr/Photolyase_FAD-bd"/>
</dbReference>
<evidence type="ECO:0000259" key="7">
    <source>
        <dbReference type="PROSITE" id="PS51645"/>
    </source>
</evidence>
<feature type="compositionally biased region" description="Basic and acidic residues" evidence="6">
    <location>
        <begin position="489"/>
        <end position="503"/>
    </location>
</feature>
<feature type="compositionally biased region" description="Basic and acidic residues" evidence="6">
    <location>
        <begin position="469"/>
        <end position="482"/>
    </location>
</feature>
<dbReference type="Proteomes" id="UP000683360">
    <property type="component" value="Unassembled WGS sequence"/>
</dbReference>
<dbReference type="Pfam" id="PF03441">
    <property type="entry name" value="FAD_binding_7"/>
    <property type="match status" value="1"/>
</dbReference>
<proteinExistence type="inferred from homology"/>
<dbReference type="AlphaFoldDB" id="A0A8S3UWX7"/>
<dbReference type="EMBL" id="CAJPWZ010003033">
    <property type="protein sequence ID" value="CAG2250086.1"/>
    <property type="molecule type" value="Genomic_DNA"/>
</dbReference>
<comment type="cofactor">
    <cofactor evidence="4">
        <name>FAD</name>
        <dbReference type="ChEBI" id="CHEBI:57692"/>
    </cofactor>
    <text evidence="4">Binds 1 FAD per subunit.</text>
</comment>
<reference evidence="8" key="1">
    <citation type="submission" date="2021-03" db="EMBL/GenBank/DDBJ databases">
        <authorList>
            <person name="Bekaert M."/>
        </authorList>
    </citation>
    <scope>NUCLEOTIDE SEQUENCE</scope>
</reference>
<feature type="binding site" evidence="4">
    <location>
        <begin position="296"/>
        <end position="303"/>
    </location>
    <ligand>
        <name>FAD</name>
        <dbReference type="ChEBI" id="CHEBI:57692"/>
    </ligand>
</feature>
<feature type="region of interest" description="Disordered" evidence="6">
    <location>
        <begin position="466"/>
        <end position="503"/>
    </location>
</feature>
<dbReference type="PANTHER" id="PTHR11455">
    <property type="entry name" value="CRYPTOCHROME"/>
    <property type="match status" value="1"/>
</dbReference>
<dbReference type="GO" id="GO:0032922">
    <property type="term" value="P:circadian regulation of gene expression"/>
    <property type="evidence" value="ECO:0007669"/>
    <property type="project" value="TreeGrafter"/>
</dbReference>
<protein>
    <submittedName>
        <fullName evidence="8">CRY</fullName>
    </submittedName>
</protein>
<dbReference type="InterPro" id="IPR006050">
    <property type="entry name" value="DNA_photolyase_N"/>
</dbReference>
<dbReference type="InterPro" id="IPR014729">
    <property type="entry name" value="Rossmann-like_a/b/a_fold"/>
</dbReference>
<dbReference type="GO" id="GO:0005634">
    <property type="term" value="C:nucleus"/>
    <property type="evidence" value="ECO:0007669"/>
    <property type="project" value="TreeGrafter"/>
</dbReference>
<dbReference type="Pfam" id="PF00875">
    <property type="entry name" value="DNA_photolyase"/>
    <property type="match status" value="1"/>
</dbReference>
<feature type="site" description="Electron transfer via tryptophanyl radical" evidence="5">
    <location>
        <position position="327"/>
    </location>
</feature>
<dbReference type="PANTHER" id="PTHR11455:SF9">
    <property type="entry name" value="CRYPTOCHROME CIRCADIAN CLOCK 5 ISOFORM X1"/>
    <property type="match status" value="1"/>
</dbReference>
<dbReference type="InterPro" id="IPR036155">
    <property type="entry name" value="Crypto/Photolyase_N_sf"/>
</dbReference>
<feature type="binding site" evidence="4">
    <location>
        <begin position="394"/>
        <end position="396"/>
    </location>
    <ligand>
        <name>FAD</name>
        <dbReference type="ChEBI" id="CHEBI:57692"/>
    </ligand>
</feature>
<dbReference type="PROSITE" id="PS51645">
    <property type="entry name" value="PHR_CRY_ALPHA_BETA"/>
    <property type="match status" value="1"/>
</dbReference>
<name>A0A8S3UWX7_MYTED</name>
<evidence type="ECO:0000256" key="1">
    <source>
        <dbReference type="ARBA" id="ARBA00005862"/>
    </source>
</evidence>
<feature type="binding site" evidence="4">
    <location>
        <position position="229"/>
    </location>
    <ligand>
        <name>FAD</name>
        <dbReference type="ChEBI" id="CHEBI:57692"/>
    </ligand>
</feature>
<feature type="binding site" evidence="4">
    <location>
        <begin position="255"/>
        <end position="259"/>
    </location>
    <ligand>
        <name>FAD</name>
        <dbReference type="ChEBI" id="CHEBI:57692"/>
    </ligand>
</feature>
<dbReference type="GO" id="GO:0005737">
    <property type="term" value="C:cytoplasm"/>
    <property type="evidence" value="ECO:0007669"/>
    <property type="project" value="TreeGrafter"/>
</dbReference>
<keyword evidence="9" id="KW-1185">Reference proteome</keyword>
<evidence type="ECO:0000256" key="2">
    <source>
        <dbReference type="ARBA" id="ARBA00022630"/>
    </source>
</evidence>
<dbReference type="InterPro" id="IPR036134">
    <property type="entry name" value="Crypto/Photolyase_FAD-like_sf"/>
</dbReference>
<dbReference type="SUPFAM" id="SSF48173">
    <property type="entry name" value="Cryptochrome/photolyase FAD-binding domain"/>
    <property type="match status" value="1"/>
</dbReference>
<gene>
    <name evidence="8" type="ORF">MEDL_61820</name>
</gene>
<dbReference type="Gene3D" id="1.25.40.80">
    <property type="match status" value="1"/>
</dbReference>
<dbReference type="Gene3D" id="3.40.50.620">
    <property type="entry name" value="HUPs"/>
    <property type="match status" value="1"/>
</dbReference>
<dbReference type="GO" id="GO:0071949">
    <property type="term" value="F:FAD binding"/>
    <property type="evidence" value="ECO:0007669"/>
    <property type="project" value="TreeGrafter"/>
</dbReference>
<organism evidence="8 9">
    <name type="scientific">Mytilus edulis</name>
    <name type="common">Blue mussel</name>
    <dbReference type="NCBI Taxonomy" id="6550"/>
    <lineage>
        <taxon>Eukaryota</taxon>
        <taxon>Metazoa</taxon>
        <taxon>Spiralia</taxon>
        <taxon>Lophotrochozoa</taxon>
        <taxon>Mollusca</taxon>
        <taxon>Bivalvia</taxon>
        <taxon>Autobranchia</taxon>
        <taxon>Pteriomorphia</taxon>
        <taxon>Mytilida</taxon>
        <taxon>Mytiloidea</taxon>
        <taxon>Mytilidae</taxon>
        <taxon>Mytilinae</taxon>
        <taxon>Mytilus</taxon>
    </lineage>
</organism>
<keyword evidence="3 4" id="KW-0274">FAD</keyword>
<accession>A0A8S3UWX7</accession>
<evidence type="ECO:0000256" key="5">
    <source>
        <dbReference type="PIRSR" id="PIRSR602081-2"/>
    </source>
</evidence>
<feature type="site" description="Electron transfer via tryptophanyl radical" evidence="5">
    <location>
        <position position="381"/>
    </location>
</feature>
<dbReference type="OrthoDB" id="435881at2759"/>
<comment type="caution">
    <text evidence="8">The sequence shown here is derived from an EMBL/GenBank/DDBJ whole genome shotgun (WGS) entry which is preliminary data.</text>
</comment>
<feature type="site" description="Electron transfer via tryptophanyl radical" evidence="5">
    <location>
        <position position="404"/>
    </location>
</feature>